<dbReference type="EMBL" id="JARKHS020017591">
    <property type="protein sequence ID" value="KAK8772898.1"/>
    <property type="molecule type" value="Genomic_DNA"/>
</dbReference>
<dbReference type="PANTHER" id="PTHR47679:SF1">
    <property type="entry name" value="PROTEIN TORNADO 1"/>
    <property type="match status" value="1"/>
</dbReference>
<dbReference type="Proteomes" id="UP001321473">
    <property type="component" value="Unassembled WGS sequence"/>
</dbReference>
<dbReference type="Gene3D" id="3.80.10.10">
    <property type="entry name" value="Ribonuclease Inhibitor"/>
    <property type="match status" value="2"/>
</dbReference>
<accession>A0AAQ4EE47</accession>
<gene>
    <name evidence="1" type="ORF">V5799_012572</name>
</gene>
<name>A0AAQ4EE47_AMBAM</name>
<organism evidence="1 2">
    <name type="scientific">Amblyomma americanum</name>
    <name type="common">Lone star tick</name>
    <dbReference type="NCBI Taxonomy" id="6943"/>
    <lineage>
        <taxon>Eukaryota</taxon>
        <taxon>Metazoa</taxon>
        <taxon>Ecdysozoa</taxon>
        <taxon>Arthropoda</taxon>
        <taxon>Chelicerata</taxon>
        <taxon>Arachnida</taxon>
        <taxon>Acari</taxon>
        <taxon>Parasitiformes</taxon>
        <taxon>Ixodida</taxon>
        <taxon>Ixodoidea</taxon>
        <taxon>Ixodidae</taxon>
        <taxon>Amblyomminae</taxon>
        <taxon>Amblyomma</taxon>
    </lineage>
</organism>
<dbReference type="AlphaFoldDB" id="A0AAQ4EE47"/>
<evidence type="ECO:0008006" key="3">
    <source>
        <dbReference type="Google" id="ProtNLM"/>
    </source>
</evidence>
<reference evidence="1 2" key="1">
    <citation type="journal article" date="2023" name="Arcadia Sci">
        <title>De novo assembly of a long-read Amblyomma americanum tick genome.</title>
        <authorList>
            <person name="Chou S."/>
            <person name="Poskanzer K.E."/>
            <person name="Rollins M."/>
            <person name="Thuy-Boun P.S."/>
        </authorList>
    </citation>
    <scope>NUCLEOTIDE SEQUENCE [LARGE SCALE GENOMIC DNA]</scope>
    <source>
        <strain evidence="1">F_SG_1</strain>
        <tissue evidence="1">Salivary glands</tissue>
    </source>
</reference>
<dbReference type="PANTHER" id="PTHR47679">
    <property type="entry name" value="PROTEIN TORNADO 1"/>
    <property type="match status" value="1"/>
</dbReference>
<protein>
    <recommendedName>
        <fullName evidence="3">Nlr family card domain protein</fullName>
    </recommendedName>
</protein>
<dbReference type="SUPFAM" id="SSF52047">
    <property type="entry name" value="RNI-like"/>
    <property type="match status" value="1"/>
</dbReference>
<evidence type="ECO:0000313" key="1">
    <source>
        <dbReference type="EMBL" id="KAK8772898.1"/>
    </source>
</evidence>
<proteinExistence type="predicted"/>
<comment type="caution">
    <text evidence="1">The sequence shown here is derived from an EMBL/GenBank/DDBJ whole genome shotgun (WGS) entry which is preliminary data.</text>
</comment>
<keyword evidence="2" id="KW-1185">Reference proteome</keyword>
<sequence>MENAGTPGRGRRMSVVTRVTRATSRLLEEMESLKGCFTGATVDFRTPCTASEDRMCHVVPKLSAWNELLFAARFELRELPGTFGKLSLEKLYEPSYEVFPHFDDYEFVQGGLVINWLIARHPCVISFQAAKSFFDYREVGLCSALRKNSWLKFLKLEWSNRMTSEVCSVVKRLTSLEELEFSGSTRFPEAMADALQTLIRSSSCLVALRLCCLAIFENKSKTIVEAVVRSHTLKEFVLSGFLVRGPYHVCPPRYQTIGSTLTTLQLPIGSKRMQTFLLEDIAENRTVRKLTLTSFITDEESVILVAKIFRKNNVLLRLNLISPLSHLGPEHQAVFDSWLEALGENCTLEELTLPLVMWSLPRWATLFQALSSRLSLKKLHIERSLSPADILPSLCSVLTATGAEEKVSLGHFDVMERTGLIKCKSVKQVYLHLQGCEVFRNDVLRQLPECSHLTRVAIRLSGEDPALSSAMANYLRVTSQLEELDLHVVCLHESVEPSTRWTVIFDALSQNMGVRKLGVFLDSPNREDYEELADAVTRSRSFRIFGFEGRSHAYAGVFLRRLSISIADNYTLLRVGIRWPEWDADFKGYRFAISDTTRRNFCLYARAARFVKAGVFDRYVATALERIYRYPALMEELATLSEASKTEIFDSVRDRLQSIRRMDDFMRFTGVVRDRVTCHPRGDGHTQLDDLNEDCWAHVRRYLKADDVNESATLVQKT</sequence>
<dbReference type="InterPro" id="IPR032675">
    <property type="entry name" value="LRR_dom_sf"/>
</dbReference>
<evidence type="ECO:0000313" key="2">
    <source>
        <dbReference type="Proteomes" id="UP001321473"/>
    </source>
</evidence>